<dbReference type="SMART" id="SM00184">
    <property type="entry name" value="RING"/>
    <property type="match status" value="1"/>
</dbReference>
<dbReference type="InterPro" id="IPR013083">
    <property type="entry name" value="Znf_RING/FYVE/PHD"/>
</dbReference>
<dbReference type="Gene3D" id="3.30.40.10">
    <property type="entry name" value="Zinc/RING finger domain, C3HC4 (zinc finger)"/>
    <property type="match status" value="1"/>
</dbReference>
<keyword evidence="2 4" id="KW-0863">Zinc-finger</keyword>
<feature type="domain" description="RING-type" evidence="5">
    <location>
        <begin position="43"/>
        <end position="84"/>
    </location>
</feature>
<dbReference type="GeneTree" id="ENSGT00980000199704"/>
<dbReference type="Proteomes" id="UP000694620">
    <property type="component" value="Chromosome 1"/>
</dbReference>
<proteinExistence type="predicted"/>
<accession>A0A8C4RCF0</accession>
<evidence type="ECO:0000256" key="3">
    <source>
        <dbReference type="ARBA" id="ARBA00022833"/>
    </source>
</evidence>
<dbReference type="PROSITE" id="PS50089">
    <property type="entry name" value="ZF_RING_2"/>
    <property type="match status" value="1"/>
</dbReference>
<evidence type="ECO:0000256" key="4">
    <source>
        <dbReference type="PROSITE-ProRule" id="PRU00175"/>
    </source>
</evidence>
<reference evidence="6" key="1">
    <citation type="submission" date="2021-06" db="EMBL/GenBank/DDBJ databases">
        <authorList>
            <consortium name="Wellcome Sanger Institute Data Sharing"/>
        </authorList>
    </citation>
    <scope>NUCLEOTIDE SEQUENCE [LARGE SCALE GENOMIC DNA]</scope>
</reference>
<reference evidence="6" key="3">
    <citation type="submission" date="2025-09" db="UniProtKB">
        <authorList>
            <consortium name="Ensembl"/>
        </authorList>
    </citation>
    <scope>IDENTIFICATION</scope>
</reference>
<dbReference type="GO" id="GO:0061630">
    <property type="term" value="F:ubiquitin protein ligase activity"/>
    <property type="evidence" value="ECO:0007669"/>
    <property type="project" value="TreeGrafter"/>
</dbReference>
<evidence type="ECO:0000313" key="7">
    <source>
        <dbReference type="Proteomes" id="UP000694620"/>
    </source>
</evidence>
<keyword evidence="3" id="KW-0862">Zinc</keyword>
<dbReference type="Ensembl" id="ENSECRT00000000603.1">
    <property type="protein sequence ID" value="ENSECRP00000000590.1"/>
    <property type="gene ID" value="ENSECRG00000000351.1"/>
</dbReference>
<reference evidence="6" key="2">
    <citation type="submission" date="2025-08" db="UniProtKB">
        <authorList>
            <consortium name="Ensembl"/>
        </authorList>
    </citation>
    <scope>IDENTIFICATION</scope>
</reference>
<dbReference type="InterPro" id="IPR001841">
    <property type="entry name" value="Znf_RING"/>
</dbReference>
<dbReference type="SUPFAM" id="SSF57850">
    <property type="entry name" value="RING/U-box"/>
    <property type="match status" value="1"/>
</dbReference>
<evidence type="ECO:0000256" key="1">
    <source>
        <dbReference type="ARBA" id="ARBA00022723"/>
    </source>
</evidence>
<sequence length="117" mass="13461">MLYYRLDFGNLDINSLIDSESAIPGARSQLSYFKFEGEVLSSCGICLLTYKQGVQLRSLPCFHDFHMNCIDHWLLINSTCPMCRTPNNSDLGQKFSQLCRSVMSDRKKSNYHCREAH</sequence>
<evidence type="ECO:0000256" key="2">
    <source>
        <dbReference type="ARBA" id="ARBA00022771"/>
    </source>
</evidence>
<dbReference type="PANTHER" id="PTHR45931">
    <property type="entry name" value="SI:CH211-59O9.10"/>
    <property type="match status" value="1"/>
</dbReference>
<dbReference type="AlphaFoldDB" id="A0A8C4RCF0"/>
<keyword evidence="1" id="KW-0479">Metal-binding</keyword>
<protein>
    <recommendedName>
        <fullName evidence="5">RING-type domain-containing protein</fullName>
    </recommendedName>
</protein>
<dbReference type="InterPro" id="IPR051834">
    <property type="entry name" value="RING_finger_E3_ligase"/>
</dbReference>
<name>A0A8C4RCF0_ERPCA</name>
<keyword evidence="7" id="KW-1185">Reference proteome</keyword>
<evidence type="ECO:0000313" key="6">
    <source>
        <dbReference type="Ensembl" id="ENSECRP00000000590.1"/>
    </source>
</evidence>
<dbReference type="GO" id="GO:0006511">
    <property type="term" value="P:ubiquitin-dependent protein catabolic process"/>
    <property type="evidence" value="ECO:0007669"/>
    <property type="project" value="TreeGrafter"/>
</dbReference>
<dbReference type="GO" id="GO:0005634">
    <property type="term" value="C:nucleus"/>
    <property type="evidence" value="ECO:0007669"/>
    <property type="project" value="TreeGrafter"/>
</dbReference>
<organism evidence="6 7">
    <name type="scientific">Erpetoichthys calabaricus</name>
    <name type="common">Rope fish</name>
    <name type="synonym">Calamoichthys calabaricus</name>
    <dbReference type="NCBI Taxonomy" id="27687"/>
    <lineage>
        <taxon>Eukaryota</taxon>
        <taxon>Metazoa</taxon>
        <taxon>Chordata</taxon>
        <taxon>Craniata</taxon>
        <taxon>Vertebrata</taxon>
        <taxon>Euteleostomi</taxon>
        <taxon>Actinopterygii</taxon>
        <taxon>Polypteriformes</taxon>
        <taxon>Polypteridae</taxon>
        <taxon>Erpetoichthys</taxon>
    </lineage>
</organism>
<dbReference type="PANTHER" id="PTHR45931:SF3">
    <property type="entry name" value="RING ZINC FINGER-CONTAINING PROTEIN"/>
    <property type="match status" value="1"/>
</dbReference>
<dbReference type="Pfam" id="PF13639">
    <property type="entry name" value="zf-RING_2"/>
    <property type="match status" value="1"/>
</dbReference>
<evidence type="ECO:0000259" key="5">
    <source>
        <dbReference type="PROSITE" id="PS50089"/>
    </source>
</evidence>
<dbReference type="GO" id="GO:0008270">
    <property type="term" value="F:zinc ion binding"/>
    <property type="evidence" value="ECO:0007669"/>
    <property type="project" value="UniProtKB-KW"/>
</dbReference>